<sequence>MKIQGEFNPILEDHRLACGITDPG</sequence>
<proteinExistence type="predicted"/>
<dbReference type="EMBL" id="FBWG01000016">
    <property type="protein sequence ID" value="CUX29117.1"/>
    <property type="molecule type" value="Genomic_DNA"/>
</dbReference>
<gene>
    <name evidence="1" type="ORF">AGR7C_Cc230030</name>
</gene>
<dbReference type="AlphaFoldDB" id="A0A1S7PZP4"/>
<accession>A0A1S7PZP4</accession>
<name>A0A1S7PZP4_9HYPH</name>
<reference evidence="1 2" key="1">
    <citation type="submission" date="2016-01" db="EMBL/GenBank/DDBJ databases">
        <authorList>
            <person name="Oliw E.H."/>
        </authorList>
    </citation>
    <scope>NUCLEOTIDE SEQUENCE [LARGE SCALE GENOMIC DNA]</scope>
    <source>
        <strain evidence="1 2">Zutra 3-1</strain>
    </source>
</reference>
<evidence type="ECO:0000313" key="2">
    <source>
        <dbReference type="Proteomes" id="UP000191987"/>
    </source>
</evidence>
<dbReference type="Proteomes" id="UP000191987">
    <property type="component" value="Unassembled WGS sequence"/>
</dbReference>
<evidence type="ECO:0000313" key="1">
    <source>
        <dbReference type="EMBL" id="CUX29117.1"/>
    </source>
</evidence>
<protein>
    <submittedName>
        <fullName evidence="1">Uncharacterized protein</fullName>
    </submittedName>
</protein>
<organism evidence="1 2">
    <name type="scientific">Agrobacterium deltaense Zutra 3/1</name>
    <dbReference type="NCBI Taxonomy" id="1183427"/>
    <lineage>
        <taxon>Bacteria</taxon>
        <taxon>Pseudomonadati</taxon>
        <taxon>Pseudomonadota</taxon>
        <taxon>Alphaproteobacteria</taxon>
        <taxon>Hyphomicrobiales</taxon>
        <taxon>Rhizobiaceae</taxon>
        <taxon>Rhizobium/Agrobacterium group</taxon>
        <taxon>Agrobacterium</taxon>
    </lineage>
</organism>